<feature type="transmembrane region" description="Helical" evidence="5">
    <location>
        <begin position="359"/>
        <end position="377"/>
    </location>
</feature>
<keyword evidence="3 5" id="KW-1133">Transmembrane helix</keyword>
<feature type="transmembrane region" description="Helical" evidence="5">
    <location>
        <begin position="90"/>
        <end position="112"/>
    </location>
</feature>
<dbReference type="InterPro" id="IPR007016">
    <property type="entry name" value="O-antigen_ligase-rel_domated"/>
</dbReference>
<accession>A0A1U7JFX8</accession>
<dbReference type="Pfam" id="PF04932">
    <property type="entry name" value="Wzy_C"/>
    <property type="match status" value="1"/>
</dbReference>
<gene>
    <name evidence="7" type="ORF">A3843_13555</name>
</gene>
<feature type="transmembrane region" description="Helical" evidence="5">
    <location>
        <begin position="166"/>
        <end position="183"/>
    </location>
</feature>
<protein>
    <recommendedName>
        <fullName evidence="6">O-antigen ligase-related domain-containing protein</fullName>
    </recommendedName>
</protein>
<sequence length="428" mass="47470">MRPATLAPHWVLRFNHEAPARWALFALIAISGLVMIEPSPYDLLVLGLICLWTFAGMELRRAQSPLFIFLSLWCAGGMLAITVSSDVMVAARYIAISTFLVLSSFLFVAVLTQDLRRLHTIEKAYIFAGLLTAIAGIVGYLDLMPGAFEAFTRYGRAKGAFKDPNVYGPFLLLPTLLLTYDILTKPLSKTKVRLVLLAVLVLGIFLSFSRAAWGMLLLSGGLVFLLTFVNEPLKSRRSKMLGLLGLVFLTMVALLAIALSIDEIANMFFQRAKLVQDYDAARVGRFARHLIGFQMVTERPLGLGIGGFTQIFPEEEHNVYLKSFTTYGWLGGFSYATLIVLTLVKATPLLVKPRPYQKYVICFFSAFLVHTIAGLVIDTNHWRHFYLILAGLWAFIATESALQSARRFPLASHSSTSSVLIKSDEAGN</sequence>
<dbReference type="AlphaFoldDB" id="A0A1U7JFX8"/>
<feature type="transmembrane region" description="Helical" evidence="5">
    <location>
        <begin position="327"/>
        <end position="347"/>
    </location>
</feature>
<name>A0A1U7JFX8_9HYPH</name>
<comment type="caution">
    <text evidence="7">The sequence shown here is derived from an EMBL/GenBank/DDBJ whole genome shotgun (WGS) entry which is preliminary data.</text>
</comment>
<feature type="transmembrane region" description="Helical" evidence="5">
    <location>
        <begin position="241"/>
        <end position="261"/>
    </location>
</feature>
<evidence type="ECO:0000313" key="8">
    <source>
        <dbReference type="Proteomes" id="UP000185783"/>
    </source>
</evidence>
<organism evidence="7 8">
    <name type="scientific">Pseudovibrio exalbescens</name>
    <dbReference type="NCBI Taxonomy" id="197461"/>
    <lineage>
        <taxon>Bacteria</taxon>
        <taxon>Pseudomonadati</taxon>
        <taxon>Pseudomonadota</taxon>
        <taxon>Alphaproteobacteria</taxon>
        <taxon>Hyphomicrobiales</taxon>
        <taxon>Stappiaceae</taxon>
        <taxon>Pseudovibrio</taxon>
    </lineage>
</organism>
<dbReference type="PANTHER" id="PTHR37422">
    <property type="entry name" value="TEICHURONIC ACID BIOSYNTHESIS PROTEIN TUAE"/>
    <property type="match status" value="1"/>
</dbReference>
<evidence type="ECO:0000256" key="3">
    <source>
        <dbReference type="ARBA" id="ARBA00022989"/>
    </source>
</evidence>
<feature type="transmembrane region" description="Helical" evidence="5">
    <location>
        <begin position="383"/>
        <end position="402"/>
    </location>
</feature>
<evidence type="ECO:0000259" key="6">
    <source>
        <dbReference type="Pfam" id="PF04932"/>
    </source>
</evidence>
<evidence type="ECO:0000256" key="5">
    <source>
        <dbReference type="SAM" id="Phobius"/>
    </source>
</evidence>
<reference evidence="7 8" key="1">
    <citation type="submission" date="2016-03" db="EMBL/GenBank/DDBJ databases">
        <title>Genome sequence of Nesiotobacter sp. nov., a moderately halophilic alphaproteobacterium isolated from the Yellow Sea, China.</title>
        <authorList>
            <person name="Zhang G."/>
            <person name="Zhang R."/>
        </authorList>
    </citation>
    <scope>NUCLEOTIDE SEQUENCE [LARGE SCALE GENOMIC DNA]</scope>
    <source>
        <strain evidence="7 8">WB1-6</strain>
    </source>
</reference>
<evidence type="ECO:0000256" key="1">
    <source>
        <dbReference type="ARBA" id="ARBA00004141"/>
    </source>
</evidence>
<keyword evidence="8" id="KW-1185">Reference proteome</keyword>
<dbReference type="EMBL" id="LVVZ01000019">
    <property type="protein sequence ID" value="OKL43643.1"/>
    <property type="molecule type" value="Genomic_DNA"/>
</dbReference>
<dbReference type="InterPro" id="IPR051533">
    <property type="entry name" value="WaaL-like"/>
</dbReference>
<dbReference type="GO" id="GO:0016020">
    <property type="term" value="C:membrane"/>
    <property type="evidence" value="ECO:0007669"/>
    <property type="project" value="UniProtKB-SubCell"/>
</dbReference>
<feature type="domain" description="O-antigen ligase-related" evidence="6">
    <location>
        <begin position="196"/>
        <end position="335"/>
    </location>
</feature>
<keyword evidence="4 5" id="KW-0472">Membrane</keyword>
<proteinExistence type="predicted"/>
<dbReference type="RefSeq" id="WP_051268962.1">
    <property type="nucleotide sequence ID" value="NZ_LVVZ01000019.1"/>
</dbReference>
<evidence type="ECO:0000256" key="4">
    <source>
        <dbReference type="ARBA" id="ARBA00023136"/>
    </source>
</evidence>
<dbReference type="STRING" id="197461.A3843_13555"/>
<evidence type="ECO:0000313" key="7">
    <source>
        <dbReference type="EMBL" id="OKL43643.1"/>
    </source>
</evidence>
<feature type="transmembrane region" description="Helical" evidence="5">
    <location>
        <begin position="124"/>
        <end position="146"/>
    </location>
</feature>
<dbReference type="Proteomes" id="UP000185783">
    <property type="component" value="Unassembled WGS sequence"/>
</dbReference>
<feature type="transmembrane region" description="Helical" evidence="5">
    <location>
        <begin position="190"/>
        <end position="206"/>
    </location>
</feature>
<evidence type="ECO:0000256" key="2">
    <source>
        <dbReference type="ARBA" id="ARBA00022692"/>
    </source>
</evidence>
<keyword evidence="2 5" id="KW-0812">Transmembrane</keyword>
<feature type="transmembrane region" description="Helical" evidence="5">
    <location>
        <begin position="66"/>
        <end position="84"/>
    </location>
</feature>
<feature type="transmembrane region" description="Helical" evidence="5">
    <location>
        <begin position="20"/>
        <end position="37"/>
    </location>
</feature>
<comment type="subcellular location">
    <subcellularLocation>
        <location evidence="1">Membrane</location>
        <topology evidence="1">Multi-pass membrane protein</topology>
    </subcellularLocation>
</comment>
<dbReference type="PANTHER" id="PTHR37422:SF21">
    <property type="entry name" value="EXOQ-LIKE PROTEIN"/>
    <property type="match status" value="1"/>
</dbReference>